<evidence type="ECO:0000313" key="2">
    <source>
        <dbReference type="EMBL" id="KAF5311652.1"/>
    </source>
</evidence>
<name>A0A8H5ETC9_9AGAR</name>
<organism evidence="2 3">
    <name type="scientific">Ephemerocybe angulata</name>
    <dbReference type="NCBI Taxonomy" id="980116"/>
    <lineage>
        <taxon>Eukaryota</taxon>
        <taxon>Fungi</taxon>
        <taxon>Dikarya</taxon>
        <taxon>Basidiomycota</taxon>
        <taxon>Agaricomycotina</taxon>
        <taxon>Agaricomycetes</taxon>
        <taxon>Agaricomycetidae</taxon>
        <taxon>Agaricales</taxon>
        <taxon>Agaricineae</taxon>
        <taxon>Psathyrellaceae</taxon>
        <taxon>Ephemerocybe</taxon>
    </lineage>
</organism>
<gene>
    <name evidence="2" type="ORF">D9611_009537</name>
</gene>
<protein>
    <recommendedName>
        <fullName evidence="1">F-box domain-containing protein</fullName>
    </recommendedName>
</protein>
<dbReference type="InterPro" id="IPR001810">
    <property type="entry name" value="F-box_dom"/>
</dbReference>
<dbReference type="Pfam" id="PF12937">
    <property type="entry name" value="F-box-like"/>
    <property type="match status" value="1"/>
</dbReference>
<keyword evidence="3" id="KW-1185">Reference proteome</keyword>
<dbReference type="AlphaFoldDB" id="A0A8H5ETC9"/>
<comment type="caution">
    <text evidence="2">The sequence shown here is derived from an EMBL/GenBank/DDBJ whole genome shotgun (WGS) entry which is preliminary data.</text>
</comment>
<feature type="domain" description="F-box" evidence="1">
    <location>
        <begin position="8"/>
        <end position="58"/>
    </location>
</feature>
<sequence length="496" mass="56556">MRIGNGILPPEVLGDVFNNSLPDTPKVFSRKRLIELCLVCKDWRDAAHSDGRLWSGINLEFTSQTQVFSYRKVLAWLDRSRGRPKRLAVVAAGRTINCAETSLCSASNPALAQFLLQVPALDHLHLEFRTSRCFKNLCSSMKSLSEGHELAPRSLDSSSFPVNSLSLKVAYFTHDDRTNPKHIFNSLPGVSALQLNFPATNTGRSTAIFLPPIASLFSPSILQPITNLSIGCNWPFRDIAVLLNSCVNIEELAVDLRGFEDGVNLLPRKQVSLPKVRVLRLRGIIPLSLKSLDFLKLRAVSEFDVQFGHRGMILQILEIYHTESWEKFLWRHAETLRILRIEDLKVPEEHLLSMIPTKLPMLEELHLNRVYFNADIFDYWTPTLPSEVEGSMWFPRLKTLEVLHLHPEFDARKVLTFLRTRRSHHEESTTKEEQGVVRGVFRSPPDSMQRLVLTYERWVSQRMGKIQEYSGEILELSAVLRRAGILVNMGPKYVGR</sequence>
<dbReference type="SUPFAM" id="SSF52047">
    <property type="entry name" value="RNI-like"/>
    <property type="match status" value="1"/>
</dbReference>
<reference evidence="2 3" key="1">
    <citation type="journal article" date="2020" name="ISME J.">
        <title>Uncovering the hidden diversity of litter-decomposition mechanisms in mushroom-forming fungi.</title>
        <authorList>
            <person name="Floudas D."/>
            <person name="Bentzer J."/>
            <person name="Ahren D."/>
            <person name="Johansson T."/>
            <person name="Persson P."/>
            <person name="Tunlid A."/>
        </authorList>
    </citation>
    <scope>NUCLEOTIDE SEQUENCE [LARGE SCALE GENOMIC DNA]</scope>
    <source>
        <strain evidence="2 3">CBS 175.51</strain>
    </source>
</reference>
<dbReference type="Proteomes" id="UP000541558">
    <property type="component" value="Unassembled WGS sequence"/>
</dbReference>
<evidence type="ECO:0000259" key="1">
    <source>
        <dbReference type="Pfam" id="PF12937"/>
    </source>
</evidence>
<proteinExistence type="predicted"/>
<dbReference type="OrthoDB" id="3071853at2759"/>
<dbReference type="EMBL" id="JAACJK010000225">
    <property type="protein sequence ID" value="KAF5311652.1"/>
    <property type="molecule type" value="Genomic_DNA"/>
</dbReference>
<evidence type="ECO:0000313" key="3">
    <source>
        <dbReference type="Proteomes" id="UP000541558"/>
    </source>
</evidence>
<accession>A0A8H5ETC9</accession>